<evidence type="ECO:0000313" key="2">
    <source>
        <dbReference type="Proteomes" id="UP000789739"/>
    </source>
</evidence>
<sequence length="518" mass="59015">MDFRVVVGIGKRMEKEECKCSRGPLKTNTVLQYDNEWNVTKWGYPALAERPKYRMKRIFAQSETRSVELFKLHLGNIAQDKKPRLPRGLDYRKAITDYLEKLNESIRKAVQTRWPKLDYHSHVIKIMTVPAEYDEEARYIMRACAFSAGIMNTLNSEGLKFTSEPEAAAIYCVRALPKDLHLNPGLVDCGEDTVDLTTRTLLTDNKLSEITERTGDFCGSAYVDREFIKYIASQFRARVKFEFDGDRFTTKDFDIEEICPLLMQYVQGEEKERMEESEWMIELDYKLLKTRAMSAIFLIGDFSESMYLVQRVKSEFFHKVTLLAVPSESIAAVARGAVYYGLDMIATTGLYLTKGPSLDVTAGPSFTSFVAVGTRILKYTCGIEISDTGDPPHHHHSRRGRRNIFKRLAQRGMEVPVDSKFGYELVSSRRNQTQMKINIYTTREDTAKYCDDPGVEPFGQLFIVFLTNKSVTVELPKANLGLAQSVDFSLIFGKTDIKAQAKDKLTGNRSEASFALEL</sequence>
<dbReference type="SUPFAM" id="SSF53067">
    <property type="entry name" value="Actin-like ATPase domain"/>
    <property type="match status" value="2"/>
</dbReference>
<evidence type="ECO:0000313" key="1">
    <source>
        <dbReference type="EMBL" id="CAG8593852.1"/>
    </source>
</evidence>
<gene>
    <name evidence="1" type="ORF">PBRASI_LOCUS7270</name>
</gene>
<dbReference type="EMBL" id="CAJVPI010001089">
    <property type="protein sequence ID" value="CAG8593852.1"/>
    <property type="molecule type" value="Genomic_DNA"/>
</dbReference>
<dbReference type="Gene3D" id="3.30.420.40">
    <property type="match status" value="1"/>
</dbReference>
<organism evidence="1 2">
    <name type="scientific">Paraglomus brasilianum</name>
    <dbReference type="NCBI Taxonomy" id="144538"/>
    <lineage>
        <taxon>Eukaryota</taxon>
        <taxon>Fungi</taxon>
        <taxon>Fungi incertae sedis</taxon>
        <taxon>Mucoromycota</taxon>
        <taxon>Glomeromycotina</taxon>
        <taxon>Glomeromycetes</taxon>
        <taxon>Paraglomerales</taxon>
        <taxon>Paraglomeraceae</taxon>
        <taxon>Paraglomus</taxon>
    </lineage>
</organism>
<accession>A0A9N9CB03</accession>
<comment type="caution">
    <text evidence="1">The sequence shown here is derived from an EMBL/GenBank/DDBJ whole genome shotgun (WGS) entry which is preliminary data.</text>
</comment>
<protein>
    <submittedName>
        <fullName evidence="1">1478_t:CDS:1</fullName>
    </submittedName>
</protein>
<proteinExistence type="predicted"/>
<dbReference type="PANTHER" id="PTHR14187">
    <property type="entry name" value="ALPHA KINASE/ELONGATION FACTOR 2 KINASE"/>
    <property type="match status" value="1"/>
</dbReference>
<dbReference type="AlphaFoldDB" id="A0A9N9CB03"/>
<dbReference type="PANTHER" id="PTHR14187:SF5">
    <property type="entry name" value="HEAT SHOCK 70 KDA PROTEIN 12A"/>
    <property type="match status" value="1"/>
</dbReference>
<dbReference type="OrthoDB" id="2963168at2759"/>
<name>A0A9N9CB03_9GLOM</name>
<reference evidence="1" key="1">
    <citation type="submission" date="2021-06" db="EMBL/GenBank/DDBJ databases">
        <authorList>
            <person name="Kallberg Y."/>
            <person name="Tangrot J."/>
            <person name="Rosling A."/>
        </authorList>
    </citation>
    <scope>NUCLEOTIDE SEQUENCE</scope>
    <source>
        <strain evidence="1">BR232B</strain>
    </source>
</reference>
<keyword evidence="2" id="KW-1185">Reference proteome</keyword>
<dbReference type="InterPro" id="IPR043129">
    <property type="entry name" value="ATPase_NBD"/>
</dbReference>
<dbReference type="Proteomes" id="UP000789739">
    <property type="component" value="Unassembled WGS sequence"/>
</dbReference>